<comment type="subunit">
    <text evidence="10">Microtubule inner protein component of sperm flagellar doublet microtubules.</text>
</comment>
<dbReference type="OMA" id="DTELPLM"/>
<organism evidence="12 13">
    <name type="scientific">Seriola dumerili</name>
    <name type="common">Greater amberjack</name>
    <name type="synonym">Caranx dumerili</name>
    <dbReference type="NCBI Taxonomy" id="41447"/>
    <lineage>
        <taxon>Eukaryota</taxon>
        <taxon>Metazoa</taxon>
        <taxon>Chordata</taxon>
        <taxon>Craniata</taxon>
        <taxon>Vertebrata</taxon>
        <taxon>Euteleostomi</taxon>
        <taxon>Actinopterygii</taxon>
        <taxon>Neopterygii</taxon>
        <taxon>Teleostei</taxon>
        <taxon>Neoteleostei</taxon>
        <taxon>Acanthomorphata</taxon>
        <taxon>Carangaria</taxon>
        <taxon>Carangiformes</taxon>
        <taxon>Carangidae</taxon>
        <taxon>Seriola</taxon>
    </lineage>
</organism>
<dbReference type="Pfam" id="PF03148">
    <property type="entry name" value="Tektin"/>
    <property type="match status" value="1"/>
</dbReference>
<accession>A0A3B4VLR5</accession>
<sequence length="468" mass="53962">MILNFLASELSHFKMTAAPVKLTASVHDVSCVAIVTVCFVTSELQRDAEDIKTATFRVFFNRTEQVTDRWRTMSVPERSPLQNSGPNLVSIEVMRNHSELFRAECMRLILESDKACKRMQNDDNKRLDQRVRDIQFLKKELEVKLEEIIVEIDVLIALQGRVAMALEACKEPLRVTVVCLEERMKRLPSERVHDDVDRELLKEREVIEGVASLLQRVLEQITEQIRLNRSAKYHLEQDLKEKFEAQCIDNSCAIMTTNSIKNQQKFKNTLTVLPSLTVTPKQWENISEINITKAEQQKTNSLSLRALVESLLEQTAADMQKQVQVTTESFQLNVQEIKSAKSQMEDQLSKILSEFASQQRIREDLLVAITENEHFLSLAQARLDVRRQRPAKEQCHDPAQTQLLAEVQQLTAHINRLHEAVARSEGEQRTLVRCQLELQENIEIKTSSLYIDEVICSQHREPIIIHNF</sequence>
<dbReference type="GO" id="GO:0005930">
    <property type="term" value="C:axoneme"/>
    <property type="evidence" value="ECO:0007669"/>
    <property type="project" value="UniProtKB-SubCell"/>
</dbReference>
<keyword evidence="5" id="KW-0175">Coiled coil</keyword>
<evidence type="ECO:0000256" key="7">
    <source>
        <dbReference type="ARBA" id="ARBA00023212"/>
    </source>
</evidence>
<keyword evidence="4 11" id="KW-0282">Flagellum</keyword>
<dbReference type="STRING" id="41447.ENSSDUP00000030675"/>
<dbReference type="GO" id="GO:0060294">
    <property type="term" value="P:cilium movement involved in cell motility"/>
    <property type="evidence" value="ECO:0007669"/>
    <property type="project" value="UniProtKB-UniRule"/>
</dbReference>
<evidence type="ECO:0000256" key="10">
    <source>
        <dbReference type="ARBA" id="ARBA00046435"/>
    </source>
</evidence>
<dbReference type="PANTHER" id="PTHR19960:SF25">
    <property type="entry name" value="TEKTIN-1"/>
    <property type="match status" value="1"/>
</dbReference>
<dbReference type="GeneTree" id="ENSGT00950000182894"/>
<dbReference type="Ensembl" id="ENSSDUT00000031210.1">
    <property type="protein sequence ID" value="ENSSDUP00000030675.1"/>
    <property type="gene ID" value="ENSSDUG00000022096.1"/>
</dbReference>
<dbReference type="GO" id="GO:0005634">
    <property type="term" value="C:nucleus"/>
    <property type="evidence" value="ECO:0007669"/>
    <property type="project" value="TreeGrafter"/>
</dbReference>
<keyword evidence="7" id="KW-0206">Cytoskeleton</keyword>
<evidence type="ECO:0000256" key="6">
    <source>
        <dbReference type="ARBA" id="ARBA00023069"/>
    </source>
</evidence>
<keyword evidence="13" id="KW-1185">Reference proteome</keyword>
<dbReference type="InterPro" id="IPR048256">
    <property type="entry name" value="Tektin-like"/>
</dbReference>
<evidence type="ECO:0000313" key="12">
    <source>
        <dbReference type="Ensembl" id="ENSSDUP00000030675.1"/>
    </source>
</evidence>
<reference evidence="12" key="2">
    <citation type="submission" date="2025-09" db="UniProtKB">
        <authorList>
            <consortium name="Ensembl"/>
        </authorList>
    </citation>
    <scope>IDENTIFICATION</scope>
</reference>
<dbReference type="Proteomes" id="UP000261420">
    <property type="component" value="Unplaced"/>
</dbReference>
<dbReference type="AlphaFoldDB" id="A0A3B4VLR5"/>
<comment type="function">
    <text evidence="9">Microtubule inner protein (MIP) part of the dynein-decorated doublet microtubules (DMTs) in cilia and flagellar axoneme. Forms filamentous polymers in the walls of ciliary and flagellar microtubules.</text>
</comment>
<dbReference type="GO" id="GO:0015630">
    <property type="term" value="C:microtubule cytoskeleton"/>
    <property type="evidence" value="ECO:0007669"/>
    <property type="project" value="UniProtKB-UniRule"/>
</dbReference>
<keyword evidence="8 11" id="KW-0966">Cell projection</keyword>
<evidence type="ECO:0000256" key="4">
    <source>
        <dbReference type="ARBA" id="ARBA00022846"/>
    </source>
</evidence>
<evidence type="ECO:0000256" key="3">
    <source>
        <dbReference type="ARBA" id="ARBA00022490"/>
    </source>
</evidence>
<protein>
    <recommendedName>
        <fullName evidence="11">Tektin</fullName>
    </recommendedName>
</protein>
<dbReference type="PANTHER" id="PTHR19960">
    <property type="entry name" value="TEKTIN"/>
    <property type="match status" value="1"/>
</dbReference>
<evidence type="ECO:0000256" key="5">
    <source>
        <dbReference type="ARBA" id="ARBA00023054"/>
    </source>
</evidence>
<evidence type="ECO:0000313" key="13">
    <source>
        <dbReference type="Proteomes" id="UP000261420"/>
    </source>
</evidence>
<reference evidence="12" key="1">
    <citation type="submission" date="2025-08" db="UniProtKB">
        <authorList>
            <consortium name="Ensembl"/>
        </authorList>
    </citation>
    <scope>IDENTIFICATION</scope>
</reference>
<keyword evidence="3" id="KW-0963">Cytoplasm</keyword>
<evidence type="ECO:0000256" key="8">
    <source>
        <dbReference type="ARBA" id="ARBA00023273"/>
    </source>
</evidence>
<proteinExistence type="inferred from homology"/>
<evidence type="ECO:0000256" key="11">
    <source>
        <dbReference type="RuleBase" id="RU367040"/>
    </source>
</evidence>
<evidence type="ECO:0000256" key="9">
    <source>
        <dbReference type="ARBA" id="ARBA00045224"/>
    </source>
</evidence>
<evidence type="ECO:0000256" key="2">
    <source>
        <dbReference type="ARBA" id="ARBA00007209"/>
    </source>
</evidence>
<dbReference type="PRINTS" id="PR00511">
    <property type="entry name" value="TEKTIN"/>
</dbReference>
<name>A0A3B4VLR5_SERDU</name>
<evidence type="ECO:0000256" key="1">
    <source>
        <dbReference type="ARBA" id="ARBA00004611"/>
    </source>
</evidence>
<comment type="similarity">
    <text evidence="2 11">Belongs to the tektin family.</text>
</comment>
<dbReference type="InterPro" id="IPR000435">
    <property type="entry name" value="Tektins"/>
</dbReference>
<keyword evidence="6 11" id="KW-0969">Cilium</keyword>
<dbReference type="GO" id="GO:0060271">
    <property type="term" value="P:cilium assembly"/>
    <property type="evidence" value="ECO:0007669"/>
    <property type="project" value="UniProtKB-UniRule"/>
</dbReference>
<comment type="subcellular location">
    <subcellularLocation>
        <location evidence="11">Cytoplasm</location>
        <location evidence="11">Cytoskeleton</location>
        <location evidence="11">Cilium axoneme</location>
    </subcellularLocation>
    <subcellularLocation>
        <location evidence="1">Cytoplasm</location>
        <location evidence="1">Cytoskeleton</location>
        <location evidence="1">Flagellum axoneme</location>
    </subcellularLocation>
</comment>